<keyword evidence="9" id="KW-1185">Reference proteome</keyword>
<dbReference type="KEGG" id="rml:FF011L_41280"/>
<dbReference type="EC" id="2.3.1.9" evidence="8"/>
<evidence type="ECO:0000259" key="7">
    <source>
        <dbReference type="Pfam" id="PF02803"/>
    </source>
</evidence>
<dbReference type="Pfam" id="PF02803">
    <property type="entry name" value="Thiolase_C"/>
    <property type="match status" value="1"/>
</dbReference>
<evidence type="ECO:0000256" key="4">
    <source>
        <dbReference type="PIRSR" id="PIRSR000429-1"/>
    </source>
</evidence>
<dbReference type="Proteomes" id="UP000320672">
    <property type="component" value="Chromosome"/>
</dbReference>
<dbReference type="EMBL" id="CP036262">
    <property type="protein sequence ID" value="QDS95334.1"/>
    <property type="molecule type" value="Genomic_DNA"/>
</dbReference>
<keyword evidence="3 5" id="KW-0012">Acyltransferase</keyword>
<evidence type="ECO:0000256" key="3">
    <source>
        <dbReference type="ARBA" id="ARBA00023315"/>
    </source>
</evidence>
<dbReference type="InterPro" id="IPR020615">
    <property type="entry name" value="Thiolase_acyl_enz_int_AS"/>
</dbReference>
<sequence>MDHDSRIAIVAGMRTPFTKAFTTMATVSAAELGTHAAVAALNRLSESPCLDLPAQTLVDELIMGNVAGPADAANIARVIALKSGLPEHTIAHTVNRNCGSGMESILQAATILRGGRAEIVIAGGTESMSNVPLLFNAPARQWMMQMGRARTFAAKLKTLSRWRPQMLRPVAALELGLTDAVCGLNMGQTAEALAEEFSISREDQDAFALQSHQRAYETQQSGFFSGEIAPWNANHQTVAQDNGPRPNQSLEQLAKLRPIFAPKGSVTAGNSCQLTDGAAAVLLMTEASAKRRGFVPVGYITATAIAGCSPARMGLGPVFAIAKLLDQQQWKLDRFELFEINEAFAAQVLACLQALGSAAFAEKELNRSTPVGEIPQTKLNIHGGAIALGHPVGSTGTRLVLTLLRTLNKFGLHRGLASLCIGGGQGMAMAVETAGDN</sequence>
<dbReference type="CDD" id="cd00751">
    <property type="entry name" value="thiolase"/>
    <property type="match status" value="1"/>
</dbReference>
<dbReference type="PANTHER" id="PTHR18919:SF151">
    <property type="entry name" value="BLR2427 PROTEIN"/>
    <property type="match status" value="1"/>
</dbReference>
<feature type="active site" description="Proton acceptor" evidence="4">
    <location>
        <position position="420"/>
    </location>
</feature>
<feature type="domain" description="Thiolase C-terminal" evidence="7">
    <location>
        <begin position="296"/>
        <end position="432"/>
    </location>
</feature>
<dbReference type="PANTHER" id="PTHR18919">
    <property type="entry name" value="ACETYL-COA C-ACYLTRANSFERASE"/>
    <property type="match status" value="1"/>
</dbReference>
<reference evidence="8 9" key="1">
    <citation type="submission" date="2019-02" db="EMBL/GenBank/DDBJ databases">
        <title>Deep-cultivation of Planctomycetes and their phenomic and genomic characterization uncovers novel biology.</title>
        <authorList>
            <person name="Wiegand S."/>
            <person name="Jogler M."/>
            <person name="Boedeker C."/>
            <person name="Pinto D."/>
            <person name="Vollmers J."/>
            <person name="Rivas-Marin E."/>
            <person name="Kohn T."/>
            <person name="Peeters S.H."/>
            <person name="Heuer A."/>
            <person name="Rast P."/>
            <person name="Oberbeckmann S."/>
            <person name="Bunk B."/>
            <person name="Jeske O."/>
            <person name="Meyerdierks A."/>
            <person name="Storesund J.E."/>
            <person name="Kallscheuer N."/>
            <person name="Luecker S."/>
            <person name="Lage O.M."/>
            <person name="Pohl T."/>
            <person name="Merkel B.J."/>
            <person name="Hornburger P."/>
            <person name="Mueller R.-W."/>
            <person name="Bruemmer F."/>
            <person name="Labrenz M."/>
            <person name="Spormann A.M."/>
            <person name="Op den Camp H."/>
            <person name="Overmann J."/>
            <person name="Amann R."/>
            <person name="Jetten M.S.M."/>
            <person name="Mascher T."/>
            <person name="Medema M.H."/>
            <person name="Devos D.P."/>
            <person name="Kaster A.-K."/>
            <person name="Ovreas L."/>
            <person name="Rohde M."/>
            <person name="Galperin M.Y."/>
            <person name="Jogler C."/>
        </authorList>
    </citation>
    <scope>NUCLEOTIDE SEQUENCE [LARGE SCALE GENOMIC DNA]</scope>
    <source>
        <strain evidence="8 9">FF011L</strain>
    </source>
</reference>
<evidence type="ECO:0000313" key="8">
    <source>
        <dbReference type="EMBL" id="QDS95334.1"/>
    </source>
</evidence>
<evidence type="ECO:0000313" key="9">
    <source>
        <dbReference type="Proteomes" id="UP000320672"/>
    </source>
</evidence>
<protein>
    <submittedName>
        <fullName evidence="8">Acetyl-CoA acetyltransferase</fullName>
        <ecNumber evidence="8">2.3.1.9</ecNumber>
    </submittedName>
</protein>
<dbReference type="PROSITE" id="PS00099">
    <property type="entry name" value="THIOLASE_3"/>
    <property type="match status" value="1"/>
</dbReference>
<dbReference type="NCBIfam" id="TIGR01930">
    <property type="entry name" value="AcCoA-C-Actrans"/>
    <property type="match status" value="1"/>
</dbReference>
<proteinExistence type="inferred from homology"/>
<dbReference type="RefSeq" id="WP_145353407.1">
    <property type="nucleotide sequence ID" value="NZ_CP036262.1"/>
</dbReference>
<dbReference type="InterPro" id="IPR020613">
    <property type="entry name" value="Thiolase_CS"/>
</dbReference>
<dbReference type="OrthoDB" id="9764892at2"/>
<dbReference type="GO" id="GO:0003985">
    <property type="term" value="F:acetyl-CoA C-acetyltransferase activity"/>
    <property type="evidence" value="ECO:0007669"/>
    <property type="project" value="UniProtKB-EC"/>
</dbReference>
<dbReference type="PROSITE" id="PS00737">
    <property type="entry name" value="THIOLASE_2"/>
    <property type="match status" value="1"/>
</dbReference>
<dbReference type="InterPro" id="IPR002155">
    <property type="entry name" value="Thiolase"/>
</dbReference>
<evidence type="ECO:0000259" key="6">
    <source>
        <dbReference type="Pfam" id="PF00108"/>
    </source>
</evidence>
<dbReference type="PIRSF" id="PIRSF000429">
    <property type="entry name" value="Ac-CoA_Ac_transf"/>
    <property type="match status" value="1"/>
</dbReference>
<feature type="active site" description="Acyl-thioester intermediate" evidence="4">
    <location>
        <position position="98"/>
    </location>
</feature>
<feature type="domain" description="Thiolase N-terminal" evidence="6">
    <location>
        <begin position="7"/>
        <end position="286"/>
    </location>
</feature>
<dbReference type="Pfam" id="PF00108">
    <property type="entry name" value="Thiolase_N"/>
    <property type="match status" value="1"/>
</dbReference>
<accession>A0A517MKD5</accession>
<evidence type="ECO:0000256" key="5">
    <source>
        <dbReference type="RuleBase" id="RU003557"/>
    </source>
</evidence>
<keyword evidence="2 5" id="KW-0808">Transferase</keyword>
<dbReference type="Gene3D" id="3.40.47.10">
    <property type="match status" value="1"/>
</dbReference>
<organism evidence="8 9">
    <name type="scientific">Roseimaritima multifibrata</name>
    <dbReference type="NCBI Taxonomy" id="1930274"/>
    <lineage>
        <taxon>Bacteria</taxon>
        <taxon>Pseudomonadati</taxon>
        <taxon>Planctomycetota</taxon>
        <taxon>Planctomycetia</taxon>
        <taxon>Pirellulales</taxon>
        <taxon>Pirellulaceae</taxon>
        <taxon>Roseimaritima</taxon>
    </lineage>
</organism>
<comment type="similarity">
    <text evidence="1 5">Belongs to the thiolase-like superfamily. Thiolase family.</text>
</comment>
<dbReference type="InterPro" id="IPR020610">
    <property type="entry name" value="Thiolase_AS"/>
</dbReference>
<dbReference type="InterPro" id="IPR020616">
    <property type="entry name" value="Thiolase_N"/>
</dbReference>
<dbReference type="InterPro" id="IPR016039">
    <property type="entry name" value="Thiolase-like"/>
</dbReference>
<dbReference type="InterPro" id="IPR020617">
    <property type="entry name" value="Thiolase_C"/>
</dbReference>
<name>A0A517MKD5_9BACT</name>
<dbReference type="AlphaFoldDB" id="A0A517MKD5"/>
<gene>
    <name evidence="8" type="primary">thlA_1</name>
    <name evidence="8" type="ORF">FF011L_41280</name>
</gene>
<dbReference type="SUPFAM" id="SSF53901">
    <property type="entry name" value="Thiolase-like"/>
    <property type="match status" value="2"/>
</dbReference>
<dbReference type="PROSITE" id="PS00098">
    <property type="entry name" value="THIOLASE_1"/>
    <property type="match status" value="1"/>
</dbReference>
<feature type="active site" description="Proton acceptor" evidence="4">
    <location>
        <position position="390"/>
    </location>
</feature>
<evidence type="ECO:0000256" key="1">
    <source>
        <dbReference type="ARBA" id="ARBA00010982"/>
    </source>
</evidence>
<evidence type="ECO:0000256" key="2">
    <source>
        <dbReference type="ARBA" id="ARBA00022679"/>
    </source>
</evidence>